<dbReference type="EMBL" id="CAJOBA010000399">
    <property type="protein sequence ID" value="CAF3529072.1"/>
    <property type="molecule type" value="Genomic_DNA"/>
</dbReference>
<dbReference type="Pfam" id="PF13424">
    <property type="entry name" value="TPR_12"/>
    <property type="match status" value="1"/>
</dbReference>
<sequence>MTKAVTTIWLDQTQIRDRQCHISFCTIDPYLITYRDTQKCIDYITGLKPDEDRVIMIISINQLLSSTDTLIQQYVNLSQIESIYILCNSTEIDVEIYDKLSKVRGIYTELYSLCKEFTSLPYIKRQRREDFQRMDFIITSLEKLSNTATTTTTTRLSQCQQSLNASTIDRKLTELEFLYSKILRDVLLEDVNSTRSEMVTFCRQIYADSPPELNHVEEFEEYYTSENAIFWYTRDIFLYRLLNRSLRDRDIKTLYSLRYYIKDLDLRLKELCSSQSLFSSTSSREYTIYRGQLMNDAEFDKKIRNNIDGFFSINSFLSTTRDRYLALLYSGNSDSNRISEEQCVLFEIPLEIGIDGFAYADISNESTFGPYEKEVLFSMGVIFRIASIIRDNNEHVWIVQLKLTNEEDQHLQKIKPTIKNDITKPYKPLIKLIRVMCRMQYLKEAEYFSLLALQDESITSDIDLLSITCYQLGVIYKSTGKSDEAMKYFKTTLSLEYPYPSLSNLYTNLGTVHEDIGELDSAYTYHNLALEALSDAETINQADLAIKYSNIASICRKKEYYLQSLENYTNCLKIELEIFSYDIKLFITKNNIGVVYILLENYIKAIEHFQGTIEISNKLCENPNINIYLAINYWNLACAFYQQRQLADALEYLQECKNIASHGLNIVRHSRNAELCKTWIQRIKDEMTTDVHQIPKIYGPDPWLKKHDYDMNLMLE</sequence>
<evidence type="ECO:0000256" key="2">
    <source>
        <dbReference type="ARBA" id="ARBA00022803"/>
    </source>
</evidence>
<evidence type="ECO:0000313" key="4">
    <source>
        <dbReference type="EMBL" id="CAF0750386.1"/>
    </source>
</evidence>
<protein>
    <submittedName>
        <fullName evidence="5">Uncharacterized protein</fullName>
    </submittedName>
</protein>
<feature type="repeat" description="TPR" evidence="3">
    <location>
        <begin position="466"/>
        <end position="499"/>
    </location>
</feature>
<dbReference type="EMBL" id="CAJNOK010000398">
    <property type="protein sequence ID" value="CAF0750386.1"/>
    <property type="molecule type" value="Genomic_DNA"/>
</dbReference>
<accession>A0A813ZAJ6</accession>
<dbReference type="SMART" id="SM00028">
    <property type="entry name" value="TPR"/>
    <property type="match status" value="5"/>
</dbReference>
<dbReference type="EMBL" id="CAJOBC010001463">
    <property type="protein sequence ID" value="CAF3679874.1"/>
    <property type="molecule type" value="Genomic_DNA"/>
</dbReference>
<dbReference type="SUPFAM" id="SSF56399">
    <property type="entry name" value="ADP-ribosylation"/>
    <property type="match status" value="1"/>
</dbReference>
<dbReference type="Pfam" id="PF13181">
    <property type="entry name" value="TPR_8"/>
    <property type="match status" value="1"/>
</dbReference>
<evidence type="ECO:0000256" key="1">
    <source>
        <dbReference type="ARBA" id="ARBA00022737"/>
    </source>
</evidence>
<keyword evidence="1" id="KW-0677">Repeat</keyword>
<keyword evidence="2 3" id="KW-0802">TPR repeat</keyword>
<dbReference type="InterPro" id="IPR011990">
    <property type="entry name" value="TPR-like_helical_dom_sf"/>
</dbReference>
<evidence type="ECO:0000313" key="7">
    <source>
        <dbReference type="EMBL" id="CAF3679874.1"/>
    </source>
</evidence>
<dbReference type="PANTHER" id="PTHR45641:SF1">
    <property type="entry name" value="AAA+ ATPASE DOMAIN-CONTAINING PROTEIN"/>
    <property type="match status" value="1"/>
</dbReference>
<name>A0A813ZAJ6_9BILA</name>
<dbReference type="InterPro" id="IPR019734">
    <property type="entry name" value="TPR_rpt"/>
</dbReference>
<dbReference type="Proteomes" id="UP000677228">
    <property type="component" value="Unassembled WGS sequence"/>
</dbReference>
<dbReference type="PROSITE" id="PS50005">
    <property type="entry name" value="TPR"/>
    <property type="match status" value="1"/>
</dbReference>
<evidence type="ECO:0000313" key="6">
    <source>
        <dbReference type="EMBL" id="CAF3529072.1"/>
    </source>
</evidence>
<dbReference type="Gene3D" id="3.90.176.10">
    <property type="entry name" value="Toxin ADP-ribosyltransferase, Chain A, domain 1"/>
    <property type="match status" value="1"/>
</dbReference>
<dbReference type="Proteomes" id="UP000681722">
    <property type="component" value="Unassembled WGS sequence"/>
</dbReference>
<gene>
    <name evidence="5" type="ORF">GPM918_LOCUS8413</name>
    <name evidence="4" type="ORF">OVA965_LOCUS1975</name>
    <name evidence="7" type="ORF">SRO942_LOCUS8413</name>
    <name evidence="6" type="ORF">TMI583_LOCUS1978</name>
</gene>
<evidence type="ECO:0000313" key="5">
    <source>
        <dbReference type="EMBL" id="CAF0896682.1"/>
    </source>
</evidence>
<keyword evidence="8" id="KW-1185">Reference proteome</keyword>
<comment type="caution">
    <text evidence="5">The sequence shown here is derived from an EMBL/GenBank/DDBJ whole genome shotgun (WGS) entry which is preliminary data.</text>
</comment>
<organism evidence="5 8">
    <name type="scientific">Didymodactylos carnosus</name>
    <dbReference type="NCBI Taxonomy" id="1234261"/>
    <lineage>
        <taxon>Eukaryota</taxon>
        <taxon>Metazoa</taxon>
        <taxon>Spiralia</taxon>
        <taxon>Gnathifera</taxon>
        <taxon>Rotifera</taxon>
        <taxon>Eurotatoria</taxon>
        <taxon>Bdelloidea</taxon>
        <taxon>Philodinida</taxon>
        <taxon>Philodinidae</taxon>
        <taxon>Didymodactylos</taxon>
    </lineage>
</organism>
<evidence type="ECO:0000256" key="3">
    <source>
        <dbReference type="PROSITE-ProRule" id="PRU00339"/>
    </source>
</evidence>
<dbReference type="Proteomes" id="UP000682733">
    <property type="component" value="Unassembled WGS sequence"/>
</dbReference>
<dbReference type="AlphaFoldDB" id="A0A813ZAJ6"/>
<dbReference type="SUPFAM" id="SSF48452">
    <property type="entry name" value="TPR-like"/>
    <property type="match status" value="1"/>
</dbReference>
<evidence type="ECO:0000313" key="8">
    <source>
        <dbReference type="Proteomes" id="UP000663829"/>
    </source>
</evidence>
<proteinExistence type="predicted"/>
<dbReference type="Gene3D" id="1.25.40.10">
    <property type="entry name" value="Tetratricopeptide repeat domain"/>
    <property type="match status" value="2"/>
</dbReference>
<dbReference type="PROSITE" id="PS51996">
    <property type="entry name" value="TR_MART"/>
    <property type="match status" value="1"/>
</dbReference>
<dbReference type="Proteomes" id="UP000663829">
    <property type="component" value="Unassembled WGS sequence"/>
</dbReference>
<dbReference type="PANTHER" id="PTHR45641">
    <property type="entry name" value="TETRATRICOPEPTIDE REPEAT PROTEIN (AFU_ORTHOLOGUE AFUA_6G03870)"/>
    <property type="match status" value="1"/>
</dbReference>
<reference evidence="5" key="1">
    <citation type="submission" date="2021-02" db="EMBL/GenBank/DDBJ databases">
        <authorList>
            <person name="Nowell W R."/>
        </authorList>
    </citation>
    <scope>NUCLEOTIDE SEQUENCE</scope>
</reference>
<dbReference type="OrthoDB" id="5587616at2759"/>
<dbReference type="EMBL" id="CAJNOQ010001463">
    <property type="protein sequence ID" value="CAF0896682.1"/>
    <property type="molecule type" value="Genomic_DNA"/>
</dbReference>